<dbReference type="Proteomes" id="UP000193144">
    <property type="component" value="Unassembled WGS sequence"/>
</dbReference>
<name>A0A1Y2AAW7_9PLEO</name>
<reference evidence="1 2" key="1">
    <citation type="submission" date="2016-07" db="EMBL/GenBank/DDBJ databases">
        <title>Pervasive Adenine N6-methylation of Active Genes in Fungi.</title>
        <authorList>
            <consortium name="DOE Joint Genome Institute"/>
            <person name="Mondo S.J."/>
            <person name="Dannebaum R.O."/>
            <person name="Kuo R.C."/>
            <person name="Labutti K."/>
            <person name="Haridas S."/>
            <person name="Kuo A."/>
            <person name="Salamov A."/>
            <person name="Ahrendt S.R."/>
            <person name="Lipzen A."/>
            <person name="Sullivan W."/>
            <person name="Andreopoulos W.B."/>
            <person name="Clum A."/>
            <person name="Lindquist E."/>
            <person name="Daum C."/>
            <person name="Ramamoorthy G.K."/>
            <person name="Gryganskyi A."/>
            <person name="Culley D."/>
            <person name="Magnuson J.K."/>
            <person name="James T.Y."/>
            <person name="O'Malley M.A."/>
            <person name="Stajich J.E."/>
            <person name="Spatafora J.W."/>
            <person name="Visel A."/>
            <person name="Grigoriev I.V."/>
        </authorList>
    </citation>
    <scope>NUCLEOTIDE SEQUENCE [LARGE SCALE GENOMIC DNA]</scope>
    <source>
        <strain evidence="1 2">CBS 115471</strain>
    </source>
</reference>
<evidence type="ECO:0000313" key="2">
    <source>
        <dbReference type="Proteomes" id="UP000193144"/>
    </source>
</evidence>
<protein>
    <submittedName>
        <fullName evidence="1">Uncharacterized protein</fullName>
    </submittedName>
</protein>
<organism evidence="1 2">
    <name type="scientific">Clohesyomyces aquaticus</name>
    <dbReference type="NCBI Taxonomy" id="1231657"/>
    <lineage>
        <taxon>Eukaryota</taxon>
        <taxon>Fungi</taxon>
        <taxon>Dikarya</taxon>
        <taxon>Ascomycota</taxon>
        <taxon>Pezizomycotina</taxon>
        <taxon>Dothideomycetes</taxon>
        <taxon>Pleosporomycetidae</taxon>
        <taxon>Pleosporales</taxon>
        <taxon>Lindgomycetaceae</taxon>
        <taxon>Clohesyomyces</taxon>
    </lineage>
</organism>
<dbReference type="EMBL" id="MCFA01000001">
    <property type="protein sequence ID" value="ORY19668.1"/>
    <property type="molecule type" value="Genomic_DNA"/>
</dbReference>
<proteinExistence type="predicted"/>
<keyword evidence="2" id="KW-1185">Reference proteome</keyword>
<accession>A0A1Y2AAW7</accession>
<sequence>MMVFAADMLGSLDCRDKVKSWQFVRQPARQRQNKRFEVNNEPWNAGTTHSTNRENLKEGSRRSIISRYPRKIAKWGIRDEKAAESLCGLFLASLRHSSPHDPARPLKNSFRLRHSMRIFSCWMECQRTPRYPSSATGFGMMLMPADADADAFRMS</sequence>
<gene>
    <name evidence="1" type="ORF">BCR34DRAFT_197</name>
</gene>
<dbReference type="AlphaFoldDB" id="A0A1Y2AAW7"/>
<comment type="caution">
    <text evidence="1">The sequence shown here is derived from an EMBL/GenBank/DDBJ whole genome shotgun (WGS) entry which is preliminary data.</text>
</comment>
<evidence type="ECO:0000313" key="1">
    <source>
        <dbReference type="EMBL" id="ORY19668.1"/>
    </source>
</evidence>